<protein>
    <submittedName>
        <fullName evidence="1">Uncharacterized protein</fullName>
    </submittedName>
</protein>
<name>A0ABT4BRA1_9FIRM</name>
<dbReference type="Proteomes" id="UP001082703">
    <property type="component" value="Unassembled WGS sequence"/>
</dbReference>
<dbReference type="RefSeq" id="WP_268057427.1">
    <property type="nucleotide sequence ID" value="NZ_JAPOHA010000003.1"/>
</dbReference>
<dbReference type="EMBL" id="JAPOHA010000003">
    <property type="protein sequence ID" value="MCY1713418.1"/>
    <property type="molecule type" value="Genomic_DNA"/>
</dbReference>
<reference evidence="1 2" key="1">
    <citation type="submission" date="2022-11" db="EMBL/GenBank/DDBJ databases">
        <authorList>
            <person name="Caiyu Z."/>
        </authorList>
    </citation>
    <scope>NUCLEOTIDE SEQUENCE [LARGE SCALE GENOMIC DNA]</scope>
    <source>
        <strain evidence="1 2">YR-4</strain>
    </source>
</reference>
<evidence type="ECO:0000313" key="1">
    <source>
        <dbReference type="EMBL" id="MCY1713418.1"/>
    </source>
</evidence>
<sequence length="130" mass="15416">MQDCPEVHDCEIYSYEVNIESQTLCLHTNSGFDEEKKIDILFTNVLAHYFEDVFTQNVISDIYEPGIKKYMEEYSNMTRKKKHYWPIPHESENDLYNILINNSYKVFYIDSSLGLHGYVIAKEIQIKESM</sequence>
<organism evidence="1 2">
    <name type="scientific">Caproiciproducens galactitolivorans</name>
    <dbReference type="NCBI Taxonomy" id="642589"/>
    <lineage>
        <taxon>Bacteria</taxon>
        <taxon>Bacillati</taxon>
        <taxon>Bacillota</taxon>
        <taxon>Clostridia</taxon>
        <taxon>Eubacteriales</taxon>
        <taxon>Acutalibacteraceae</taxon>
        <taxon>Caproiciproducens</taxon>
    </lineage>
</organism>
<comment type="caution">
    <text evidence="1">The sequence shown here is derived from an EMBL/GenBank/DDBJ whole genome shotgun (WGS) entry which is preliminary data.</text>
</comment>
<proteinExistence type="predicted"/>
<gene>
    <name evidence="1" type="ORF">OUY18_04005</name>
</gene>
<accession>A0ABT4BRA1</accession>
<keyword evidence="2" id="KW-1185">Reference proteome</keyword>
<evidence type="ECO:0000313" key="2">
    <source>
        <dbReference type="Proteomes" id="UP001082703"/>
    </source>
</evidence>